<dbReference type="Proteomes" id="UP000464787">
    <property type="component" value="Chromosome"/>
</dbReference>
<dbReference type="RefSeq" id="WP_160553101.1">
    <property type="nucleotide sequence ID" value="NZ_CP047650.1"/>
</dbReference>
<reference evidence="1 2" key="1">
    <citation type="submission" date="2020-01" db="EMBL/GenBank/DDBJ databases">
        <title>Genome sequencing of strain KACC 21265.</title>
        <authorList>
            <person name="Heo J."/>
            <person name="Kim S.-J."/>
            <person name="Kim J.-S."/>
            <person name="Hong S.-B."/>
            <person name="Kwon S.-W."/>
        </authorList>
    </citation>
    <scope>NUCLEOTIDE SEQUENCE [LARGE SCALE GENOMIC DNA]</scope>
    <source>
        <strain evidence="1 2">KACC 21265</strain>
    </source>
</reference>
<name>A0A857J651_9BURK</name>
<protein>
    <submittedName>
        <fullName evidence="1">Uncharacterized protein</fullName>
    </submittedName>
</protein>
<dbReference type="EMBL" id="CP047650">
    <property type="protein sequence ID" value="QHI99306.1"/>
    <property type="molecule type" value="Genomic_DNA"/>
</dbReference>
<gene>
    <name evidence="1" type="ORF">GT347_15780</name>
</gene>
<evidence type="ECO:0000313" key="1">
    <source>
        <dbReference type="EMBL" id="QHI99306.1"/>
    </source>
</evidence>
<dbReference type="AlphaFoldDB" id="A0A857J651"/>
<keyword evidence="2" id="KW-1185">Reference proteome</keyword>
<evidence type="ECO:0000313" key="2">
    <source>
        <dbReference type="Proteomes" id="UP000464787"/>
    </source>
</evidence>
<proteinExistence type="predicted"/>
<accession>A0A857J651</accession>
<sequence length="72" mass="8183">MSSRPVLETDFQELLDHCAALPFYLRPAVLQAFSYLDSGERPSRARWHEIRDRTRAEARAWLQAHAADAASG</sequence>
<dbReference type="KEGG" id="xyk:GT347_15780"/>
<organism evidence="1 2">
    <name type="scientific">Xylophilus rhododendri</name>
    <dbReference type="NCBI Taxonomy" id="2697032"/>
    <lineage>
        <taxon>Bacteria</taxon>
        <taxon>Pseudomonadati</taxon>
        <taxon>Pseudomonadota</taxon>
        <taxon>Betaproteobacteria</taxon>
        <taxon>Burkholderiales</taxon>
        <taxon>Xylophilus</taxon>
    </lineage>
</organism>